<dbReference type="Gene3D" id="3.30.9.10">
    <property type="entry name" value="D-Amino Acid Oxidase, subunit A, domain 2"/>
    <property type="match status" value="1"/>
</dbReference>
<dbReference type="EMBL" id="AVBG01000011">
    <property type="protein sequence ID" value="KGP90587.1"/>
    <property type="molecule type" value="Genomic_DNA"/>
</dbReference>
<evidence type="ECO:0000256" key="4">
    <source>
        <dbReference type="ARBA" id="ARBA00023002"/>
    </source>
</evidence>
<feature type="domain" description="FAD dependent oxidoreductase" evidence="5">
    <location>
        <begin position="5"/>
        <end position="350"/>
    </location>
</feature>
<dbReference type="InterPro" id="IPR006076">
    <property type="entry name" value="FAD-dep_OxRdtase"/>
</dbReference>
<accession>A0A0A2UQL1</accession>
<gene>
    <name evidence="6" type="ORF">N780_04135</name>
</gene>
<dbReference type="Proteomes" id="UP000030153">
    <property type="component" value="Unassembled WGS sequence"/>
</dbReference>
<proteinExistence type="inferred from homology"/>
<dbReference type="InterPro" id="IPR036188">
    <property type="entry name" value="FAD/NAD-bd_sf"/>
</dbReference>
<dbReference type="SUPFAM" id="SSF51905">
    <property type="entry name" value="FAD/NAD(P)-binding domain"/>
    <property type="match status" value="1"/>
</dbReference>
<sequence>MKKHIVIGGGIVGASTAYHLAKAGEQVTLVDRQDQGQATEAGAGIICPWLTNRSNKSWYQLVENGAAYYPELIEALERDGETETGYKQVGAINIFDTEEKLDRKMEVALNRRETTPEMGEVTRLSAEETHKLFPVLSEEYCAVHVSGGARVNGGAVRDALMRAAEKNGAKIVSGSATLIYEGSRVIGVKVDGEQYKSDQVLVTGGAWAKEILKPLGLHFEARPQKAQIIHLDLPDCDTNEWPVVLPPYNHYILAFEHGRIVVGATKEDEAGFNNDVTAGGVSELLDKVLRVAPGLSESHYVQTKVGFRPFTPGSRPVLGKVSSVEGLFVANGLGASGLTSGPYFGMELANIAMGKETKIARDDFDPSIAIQ</sequence>
<keyword evidence="3" id="KW-0285">Flavoprotein</keyword>
<evidence type="ECO:0000256" key="3">
    <source>
        <dbReference type="ARBA" id="ARBA00022630"/>
    </source>
</evidence>
<keyword evidence="7" id="KW-1185">Reference proteome</keyword>
<dbReference type="RefSeq" id="WP_036785296.1">
    <property type="nucleotide sequence ID" value="NZ_AVBG01000011.1"/>
</dbReference>
<protein>
    <submittedName>
        <fullName evidence="6">Oxidoreductase</fullName>
    </submittedName>
</protein>
<reference evidence="6 7" key="1">
    <citation type="submission" date="2013-08" db="EMBL/GenBank/DDBJ databases">
        <title>Genome of Pontibacillus chungwhensis.</title>
        <authorList>
            <person name="Wang Q."/>
            <person name="Wang G."/>
        </authorList>
    </citation>
    <scope>NUCLEOTIDE SEQUENCE [LARGE SCALE GENOMIC DNA]</scope>
    <source>
        <strain evidence="6 7">BH030062</strain>
    </source>
</reference>
<evidence type="ECO:0000313" key="6">
    <source>
        <dbReference type="EMBL" id="KGP90587.1"/>
    </source>
</evidence>
<dbReference type="eggNOG" id="COG0665">
    <property type="taxonomic scope" value="Bacteria"/>
</dbReference>
<dbReference type="SUPFAM" id="SSF54373">
    <property type="entry name" value="FAD-linked reductases, C-terminal domain"/>
    <property type="match status" value="1"/>
</dbReference>
<organism evidence="6 7">
    <name type="scientific">Pontibacillus chungwhensis BH030062</name>
    <dbReference type="NCBI Taxonomy" id="1385513"/>
    <lineage>
        <taxon>Bacteria</taxon>
        <taxon>Bacillati</taxon>
        <taxon>Bacillota</taxon>
        <taxon>Bacilli</taxon>
        <taxon>Bacillales</taxon>
        <taxon>Bacillaceae</taxon>
        <taxon>Pontibacillus</taxon>
    </lineage>
</organism>
<dbReference type="GO" id="GO:0016491">
    <property type="term" value="F:oxidoreductase activity"/>
    <property type="evidence" value="ECO:0007669"/>
    <property type="project" value="UniProtKB-KW"/>
</dbReference>
<name>A0A0A2UQL1_9BACI</name>
<evidence type="ECO:0000313" key="7">
    <source>
        <dbReference type="Proteomes" id="UP000030153"/>
    </source>
</evidence>
<dbReference type="Pfam" id="PF01266">
    <property type="entry name" value="DAO"/>
    <property type="match status" value="1"/>
</dbReference>
<dbReference type="GO" id="GO:0005737">
    <property type="term" value="C:cytoplasm"/>
    <property type="evidence" value="ECO:0007669"/>
    <property type="project" value="TreeGrafter"/>
</dbReference>
<comment type="caution">
    <text evidence="6">The sequence shown here is derived from an EMBL/GenBank/DDBJ whole genome shotgun (WGS) entry which is preliminary data.</text>
</comment>
<comment type="cofactor">
    <cofactor evidence="1">
        <name>FAD</name>
        <dbReference type="ChEBI" id="CHEBI:57692"/>
    </cofactor>
</comment>
<keyword evidence="4" id="KW-0560">Oxidoreductase</keyword>
<dbReference type="Gene3D" id="3.50.50.60">
    <property type="entry name" value="FAD/NAD(P)-binding domain"/>
    <property type="match status" value="1"/>
</dbReference>
<evidence type="ECO:0000259" key="5">
    <source>
        <dbReference type="Pfam" id="PF01266"/>
    </source>
</evidence>
<dbReference type="PANTHER" id="PTHR13847:SF286">
    <property type="entry name" value="D-AMINO ACID DEHYDROGENASE"/>
    <property type="match status" value="1"/>
</dbReference>
<evidence type="ECO:0000256" key="2">
    <source>
        <dbReference type="ARBA" id="ARBA00009410"/>
    </source>
</evidence>
<dbReference type="OrthoDB" id="9805337at2"/>
<comment type="similarity">
    <text evidence="2">Belongs to the DadA oxidoreductase family.</text>
</comment>
<dbReference type="AlphaFoldDB" id="A0A0A2UQL1"/>
<evidence type="ECO:0000256" key="1">
    <source>
        <dbReference type="ARBA" id="ARBA00001974"/>
    </source>
</evidence>
<dbReference type="PANTHER" id="PTHR13847">
    <property type="entry name" value="SARCOSINE DEHYDROGENASE-RELATED"/>
    <property type="match status" value="1"/>
</dbReference>
<dbReference type="STRING" id="1385513.N780_04135"/>